<evidence type="ECO:0000313" key="1">
    <source>
        <dbReference type="EMBL" id="JAH26757.1"/>
    </source>
</evidence>
<dbReference type="EMBL" id="GBXM01081820">
    <property type="protein sequence ID" value="JAH26757.1"/>
    <property type="molecule type" value="Transcribed_RNA"/>
</dbReference>
<name>A0A0E9RDA7_ANGAN</name>
<proteinExistence type="predicted"/>
<organism evidence="1">
    <name type="scientific">Anguilla anguilla</name>
    <name type="common">European freshwater eel</name>
    <name type="synonym">Muraena anguilla</name>
    <dbReference type="NCBI Taxonomy" id="7936"/>
    <lineage>
        <taxon>Eukaryota</taxon>
        <taxon>Metazoa</taxon>
        <taxon>Chordata</taxon>
        <taxon>Craniata</taxon>
        <taxon>Vertebrata</taxon>
        <taxon>Euteleostomi</taxon>
        <taxon>Actinopterygii</taxon>
        <taxon>Neopterygii</taxon>
        <taxon>Teleostei</taxon>
        <taxon>Anguilliformes</taxon>
        <taxon>Anguillidae</taxon>
        <taxon>Anguilla</taxon>
    </lineage>
</organism>
<reference evidence="1" key="1">
    <citation type="submission" date="2014-11" db="EMBL/GenBank/DDBJ databases">
        <authorList>
            <person name="Amaro Gonzalez C."/>
        </authorList>
    </citation>
    <scope>NUCLEOTIDE SEQUENCE</scope>
</reference>
<sequence length="25" mass="2539">MIWACDPKGCGSVSQVVTDVVLGSS</sequence>
<dbReference type="AlphaFoldDB" id="A0A0E9RDA7"/>
<accession>A0A0E9RDA7</accession>
<reference evidence="1" key="2">
    <citation type="journal article" date="2015" name="Fish Shellfish Immunol.">
        <title>Early steps in the European eel (Anguilla anguilla)-Vibrio vulnificus interaction in the gills: Role of the RtxA13 toxin.</title>
        <authorList>
            <person name="Callol A."/>
            <person name="Pajuelo D."/>
            <person name="Ebbesson L."/>
            <person name="Teles M."/>
            <person name="MacKenzie S."/>
            <person name="Amaro C."/>
        </authorList>
    </citation>
    <scope>NUCLEOTIDE SEQUENCE</scope>
</reference>
<protein>
    <submittedName>
        <fullName evidence="1">Uncharacterized protein</fullName>
    </submittedName>
</protein>